<accession>A0A7W9U2A3</accession>
<evidence type="ECO:0000313" key="2">
    <source>
        <dbReference type="Proteomes" id="UP000571554"/>
    </source>
</evidence>
<comment type="caution">
    <text evidence="1">The sequence shown here is derived from an EMBL/GenBank/DDBJ whole genome shotgun (WGS) entry which is preliminary data.</text>
</comment>
<dbReference type="AlphaFoldDB" id="A0A7W9U2A3"/>
<sequence length="119" mass="13144">MPVVFQLHTVDVAAGKVGRVKLKRGDVADFLAKRERSLVASEACGGAHYWARQLQKLGHELRLIAAHSVRLFVLRNKSDAADARGIWTAVQQPEARFVAVKNETQHSPIPGAVHYPDIQ</sequence>
<organism evidence="1 2">
    <name type="scientific">Paraburkholderia bannensis</name>
    <dbReference type="NCBI Taxonomy" id="765414"/>
    <lineage>
        <taxon>Bacteria</taxon>
        <taxon>Pseudomonadati</taxon>
        <taxon>Pseudomonadota</taxon>
        <taxon>Betaproteobacteria</taxon>
        <taxon>Burkholderiales</taxon>
        <taxon>Burkholderiaceae</taxon>
        <taxon>Paraburkholderia</taxon>
    </lineage>
</organism>
<evidence type="ECO:0000313" key="1">
    <source>
        <dbReference type="EMBL" id="MBB6105708.1"/>
    </source>
</evidence>
<proteinExistence type="predicted"/>
<dbReference type="PANTHER" id="PTHR33055">
    <property type="entry name" value="TRANSPOSASE FOR INSERTION SEQUENCE ELEMENT IS1111A"/>
    <property type="match status" value="1"/>
</dbReference>
<dbReference type="PANTHER" id="PTHR33055:SF3">
    <property type="entry name" value="PUTATIVE TRANSPOSASE FOR IS117-RELATED"/>
    <property type="match status" value="1"/>
</dbReference>
<gene>
    <name evidence="1" type="ORF">F4827_005578</name>
</gene>
<dbReference type="Proteomes" id="UP000571554">
    <property type="component" value="Unassembled WGS sequence"/>
</dbReference>
<name>A0A7W9U2A3_9BURK</name>
<keyword evidence="2" id="KW-1185">Reference proteome</keyword>
<dbReference type="EMBL" id="JACHBW010000019">
    <property type="protein sequence ID" value="MBB6105708.1"/>
    <property type="molecule type" value="Genomic_DNA"/>
</dbReference>
<protein>
    <submittedName>
        <fullName evidence="1">Transposase</fullName>
    </submittedName>
</protein>
<reference evidence="1 2" key="1">
    <citation type="submission" date="2020-08" db="EMBL/GenBank/DDBJ databases">
        <title>Above-ground endophytic microbial communities from plants in different locations in the United States.</title>
        <authorList>
            <person name="Frank C."/>
        </authorList>
    </citation>
    <scope>NUCLEOTIDE SEQUENCE [LARGE SCALE GENOMIC DNA]</scope>
    <source>
        <strain evidence="1 2">WP4_2_2</strain>
    </source>
</reference>
<dbReference type="InterPro" id="IPR047650">
    <property type="entry name" value="Transpos_IS110"/>
</dbReference>